<dbReference type="Gene3D" id="1.10.10.10">
    <property type="entry name" value="Winged helix-like DNA-binding domain superfamily/Winged helix DNA-binding domain"/>
    <property type="match status" value="1"/>
</dbReference>
<dbReference type="InterPro" id="IPR036390">
    <property type="entry name" value="WH_DNA-bd_sf"/>
</dbReference>
<dbReference type="PROSITE" id="PS50931">
    <property type="entry name" value="HTH_LYSR"/>
    <property type="match status" value="1"/>
</dbReference>
<dbReference type="Pfam" id="PF03466">
    <property type="entry name" value="LysR_substrate"/>
    <property type="match status" value="1"/>
</dbReference>
<evidence type="ECO:0000259" key="5">
    <source>
        <dbReference type="PROSITE" id="PS50931"/>
    </source>
</evidence>
<dbReference type="PANTHER" id="PTHR30579">
    <property type="entry name" value="TRANSCRIPTIONAL REGULATOR"/>
    <property type="match status" value="1"/>
</dbReference>
<dbReference type="PANTHER" id="PTHR30579:SF7">
    <property type="entry name" value="HTH-TYPE TRANSCRIPTIONAL REGULATOR LRHA-RELATED"/>
    <property type="match status" value="1"/>
</dbReference>
<evidence type="ECO:0000256" key="2">
    <source>
        <dbReference type="ARBA" id="ARBA00023015"/>
    </source>
</evidence>
<evidence type="ECO:0000256" key="3">
    <source>
        <dbReference type="ARBA" id="ARBA00023125"/>
    </source>
</evidence>
<dbReference type="Proteomes" id="UP001321526">
    <property type="component" value="Chromosome"/>
</dbReference>
<evidence type="ECO:0000313" key="6">
    <source>
        <dbReference type="EMBL" id="WFF41386.1"/>
    </source>
</evidence>
<keyword evidence="2" id="KW-0805">Transcription regulation</keyword>
<dbReference type="Pfam" id="PF00126">
    <property type="entry name" value="HTH_1"/>
    <property type="match status" value="1"/>
</dbReference>
<dbReference type="Gene3D" id="3.40.190.10">
    <property type="entry name" value="Periplasmic binding protein-like II"/>
    <property type="match status" value="2"/>
</dbReference>
<organism evidence="6 7">
    <name type="scientific">Salinicola endophyticus</name>
    <dbReference type="NCBI Taxonomy" id="1949083"/>
    <lineage>
        <taxon>Bacteria</taxon>
        <taxon>Pseudomonadati</taxon>
        <taxon>Pseudomonadota</taxon>
        <taxon>Gammaproteobacteria</taxon>
        <taxon>Oceanospirillales</taxon>
        <taxon>Halomonadaceae</taxon>
        <taxon>Salinicola</taxon>
    </lineage>
</organism>
<dbReference type="PRINTS" id="PR00039">
    <property type="entry name" value="HTHLYSR"/>
</dbReference>
<dbReference type="InterPro" id="IPR005119">
    <property type="entry name" value="LysR_subst-bd"/>
</dbReference>
<keyword evidence="7" id="KW-1185">Reference proteome</keyword>
<evidence type="ECO:0000256" key="1">
    <source>
        <dbReference type="ARBA" id="ARBA00009437"/>
    </source>
</evidence>
<feature type="domain" description="HTH lysR-type" evidence="5">
    <location>
        <begin position="4"/>
        <end position="61"/>
    </location>
</feature>
<reference evidence="6 7" key="1">
    <citation type="submission" date="2019-01" db="EMBL/GenBank/DDBJ databases">
        <title>Genome sequence of Salinicola endophyticus REST5.</title>
        <authorList>
            <person name="Nascimento F.X."/>
        </authorList>
    </citation>
    <scope>NUCLEOTIDE SEQUENCE [LARGE SCALE GENOMIC DNA]</scope>
    <source>
        <strain evidence="6 7">REST5</strain>
    </source>
</reference>
<name>A0ABY8FF16_9GAMM</name>
<protein>
    <submittedName>
        <fullName evidence="6">Transcriptional regulator LrhA</fullName>
    </submittedName>
</protein>
<sequence length="285" mass="31619">MRHLDLSLLRTFVAICDESSFARAALKVHKSQPAISQQMRRLEEELQVSLFFKQGRQKQLTPAGIRLAEYARRLLALHDELWSTLHDQELSGPVRIGAPADIADTVLPGILQRFARANPRLSMAIHVGRSPDLMDMLFAGELDLTISTRQAEDREHLLLRSSPVVWLAASDYQLDEGAPLPLVLADEPSIFRRVALEALQRAGCAYKESYVAPNLAGIKAGVRAGLGITARSVEMVTPEFRVLGERQGLPPLPDMNFYLYLRDDNPSEAATKLYQLIASQIGGRA</sequence>
<dbReference type="SUPFAM" id="SSF46785">
    <property type="entry name" value="Winged helix' DNA-binding domain"/>
    <property type="match status" value="1"/>
</dbReference>
<evidence type="ECO:0000256" key="4">
    <source>
        <dbReference type="ARBA" id="ARBA00023163"/>
    </source>
</evidence>
<dbReference type="InterPro" id="IPR036388">
    <property type="entry name" value="WH-like_DNA-bd_sf"/>
</dbReference>
<comment type="similarity">
    <text evidence="1">Belongs to the LysR transcriptional regulatory family.</text>
</comment>
<gene>
    <name evidence="6" type="primary">lrhA</name>
    <name evidence="6" type="ORF">EVC62_07625</name>
</gene>
<dbReference type="RefSeq" id="WP_110673959.1">
    <property type="nucleotide sequence ID" value="NZ_CP035631.1"/>
</dbReference>
<dbReference type="InterPro" id="IPR050176">
    <property type="entry name" value="LTTR"/>
</dbReference>
<dbReference type="InterPro" id="IPR000847">
    <property type="entry name" value="LysR_HTH_N"/>
</dbReference>
<accession>A0ABY8FF16</accession>
<dbReference type="EMBL" id="CP035631">
    <property type="protein sequence ID" value="WFF41386.1"/>
    <property type="molecule type" value="Genomic_DNA"/>
</dbReference>
<evidence type="ECO:0000313" key="7">
    <source>
        <dbReference type="Proteomes" id="UP001321526"/>
    </source>
</evidence>
<keyword evidence="3" id="KW-0238">DNA-binding</keyword>
<dbReference type="SUPFAM" id="SSF53850">
    <property type="entry name" value="Periplasmic binding protein-like II"/>
    <property type="match status" value="1"/>
</dbReference>
<keyword evidence="4" id="KW-0804">Transcription</keyword>
<proteinExistence type="inferred from homology"/>